<dbReference type="FunFam" id="3.20.20.10:FF:000002">
    <property type="entry name" value="Alanine racemase"/>
    <property type="match status" value="1"/>
</dbReference>
<feature type="domain" description="Alanine racemase C-terminal" evidence="8">
    <location>
        <begin position="232"/>
        <end position="356"/>
    </location>
</feature>
<dbReference type="Proteomes" id="UP000244948">
    <property type="component" value="Unassembled WGS sequence"/>
</dbReference>
<gene>
    <name evidence="9" type="primary">alr</name>
    <name evidence="9" type="ORF">DC082_05855</name>
</gene>
<feature type="active site" description="Proton acceptor; specific for L-alanine" evidence="5">
    <location>
        <position position="253"/>
    </location>
</feature>
<dbReference type="GO" id="GO:0030170">
    <property type="term" value="F:pyridoxal phosphate binding"/>
    <property type="evidence" value="ECO:0007669"/>
    <property type="project" value="UniProtKB-UniRule"/>
</dbReference>
<dbReference type="HAMAP" id="MF_01201">
    <property type="entry name" value="Ala_racemase"/>
    <property type="match status" value="1"/>
</dbReference>
<feature type="binding site" evidence="5 7">
    <location>
        <position position="130"/>
    </location>
    <ligand>
        <name>substrate</name>
    </ligand>
</feature>
<evidence type="ECO:0000313" key="10">
    <source>
        <dbReference type="Proteomes" id="UP000244948"/>
    </source>
</evidence>
<comment type="function">
    <text evidence="5">Catalyzes the interconversion of L-alanine and D-alanine. May also act on other amino acids.</text>
</comment>
<evidence type="ECO:0000256" key="6">
    <source>
        <dbReference type="PIRSR" id="PIRSR600821-50"/>
    </source>
</evidence>
<evidence type="ECO:0000313" key="9">
    <source>
        <dbReference type="EMBL" id="PWD85041.1"/>
    </source>
</evidence>
<dbReference type="InterPro" id="IPR009006">
    <property type="entry name" value="Ala_racemase/Decarboxylase_C"/>
</dbReference>
<comment type="similarity">
    <text evidence="5">Belongs to the alanine racemase family.</text>
</comment>
<comment type="caution">
    <text evidence="9">The sequence shown here is derived from an EMBL/GenBank/DDBJ whole genome shotgun (WGS) entry which is preliminary data.</text>
</comment>
<keyword evidence="4 5" id="KW-0413">Isomerase</keyword>
<evidence type="ECO:0000256" key="3">
    <source>
        <dbReference type="ARBA" id="ARBA00022898"/>
    </source>
</evidence>
<dbReference type="GO" id="GO:0005829">
    <property type="term" value="C:cytosol"/>
    <property type="evidence" value="ECO:0007669"/>
    <property type="project" value="TreeGrafter"/>
</dbReference>
<reference evidence="9 10" key="1">
    <citation type="journal article" date="2018" name="Genome Announc.">
        <title>Ignatzschineria cameli sp. nov., isolated from necrotic foot tissue of dromedaries (Camelus dromedarius) and associated maggots (Wohlfahrtia species) in Dubai.</title>
        <authorList>
            <person name="Tsang C.C."/>
            <person name="Tang J.Y."/>
            <person name="Fong J.Y."/>
            <person name="Kinne J."/>
            <person name="Lee H.H."/>
            <person name="Joseph M."/>
            <person name="Jose S."/>
            <person name="Schuster R.K."/>
            <person name="Tang Y."/>
            <person name="Sivakumar S."/>
            <person name="Chen J.H."/>
            <person name="Teng J.L."/>
            <person name="Lau S.K."/>
            <person name="Wernery U."/>
            <person name="Woo P.C."/>
        </authorList>
    </citation>
    <scope>NUCLEOTIDE SEQUENCE [LARGE SCALE GENOMIC DNA]</scope>
    <source>
        <strain evidence="9 10">KCTC 22643</strain>
    </source>
</reference>
<evidence type="ECO:0000256" key="4">
    <source>
        <dbReference type="ARBA" id="ARBA00023235"/>
    </source>
</evidence>
<dbReference type="EMBL" id="QEWR01000002">
    <property type="protein sequence ID" value="PWD85041.1"/>
    <property type="molecule type" value="Genomic_DNA"/>
</dbReference>
<dbReference type="InterPro" id="IPR001608">
    <property type="entry name" value="Ala_racemase_N"/>
</dbReference>
<dbReference type="GO" id="GO:0030632">
    <property type="term" value="P:D-alanine biosynthetic process"/>
    <property type="evidence" value="ECO:0007669"/>
    <property type="project" value="UniProtKB-UniRule"/>
</dbReference>
<keyword evidence="10" id="KW-1185">Reference proteome</keyword>
<comment type="catalytic activity">
    <reaction evidence="1 5">
        <text>L-alanine = D-alanine</text>
        <dbReference type="Rhea" id="RHEA:20249"/>
        <dbReference type="ChEBI" id="CHEBI:57416"/>
        <dbReference type="ChEBI" id="CHEBI:57972"/>
        <dbReference type="EC" id="5.1.1.1"/>
    </reaction>
</comment>
<dbReference type="PANTHER" id="PTHR30511:SF0">
    <property type="entry name" value="ALANINE RACEMASE, CATABOLIC-RELATED"/>
    <property type="match status" value="1"/>
</dbReference>
<dbReference type="PRINTS" id="PR00992">
    <property type="entry name" value="ALARACEMASE"/>
</dbReference>
<dbReference type="NCBIfam" id="TIGR00492">
    <property type="entry name" value="alr"/>
    <property type="match status" value="1"/>
</dbReference>
<keyword evidence="3 5" id="KW-0663">Pyridoxal phosphate</keyword>
<dbReference type="InterPro" id="IPR011079">
    <property type="entry name" value="Ala_racemase_C"/>
</dbReference>
<dbReference type="SMART" id="SM01005">
    <property type="entry name" value="Ala_racemase_C"/>
    <property type="match status" value="1"/>
</dbReference>
<dbReference type="Gene3D" id="3.20.20.10">
    <property type="entry name" value="Alanine racemase"/>
    <property type="match status" value="1"/>
</dbReference>
<dbReference type="EC" id="5.1.1.1" evidence="5"/>
<evidence type="ECO:0000256" key="1">
    <source>
        <dbReference type="ARBA" id="ARBA00000316"/>
    </source>
</evidence>
<sequence length="365" mass="40221">MRPLIAYFSNAALENNIEILKGKSPQSQHCAVLKADAYGHRVENMLPIVNRMVDYIAVAMREEADDIRQKGGTLPILLLEGVFAKEEYQRASEANYLVAIGNEKQLQMLEASNLATPIGIFVKIDTGMHRLGFTPEEAFSVVARLQKLSSVASITLMTHFATSDEENSPLFPKQIERMAQLDPLGLPQSLANSAAILQAPATHQSIVRMGISLYGISPIDGKVGADFGLRPLLTLRSKVIHTTEIEAGESVGYGAKFIATERMPIGVVACGYADCYPREISEEAYVLVGEHRAKIVGRPAMDMMMIDLRSVPQNAWDQSVEIFGERLPIEKVAAWAGTIPYTILTHLAKRVHFTTEIDKGVDKDW</sequence>
<feature type="binding site" evidence="5 7">
    <location>
        <position position="301"/>
    </location>
    <ligand>
        <name>substrate</name>
    </ligand>
</feature>
<dbReference type="SUPFAM" id="SSF50621">
    <property type="entry name" value="Alanine racemase C-terminal domain-like"/>
    <property type="match status" value="1"/>
</dbReference>
<name>A0A2U2AP99_9GAMM</name>
<dbReference type="RefSeq" id="WP_109236115.1">
    <property type="nucleotide sequence ID" value="NZ_BMXZ01000001.1"/>
</dbReference>
<feature type="modified residue" description="N6-(pyridoxal phosphate)lysine" evidence="5 6">
    <location>
        <position position="34"/>
    </location>
</feature>
<evidence type="ECO:0000256" key="2">
    <source>
        <dbReference type="ARBA" id="ARBA00001933"/>
    </source>
</evidence>
<dbReference type="Pfam" id="PF01168">
    <property type="entry name" value="Ala_racemase_N"/>
    <property type="match status" value="1"/>
</dbReference>
<organism evidence="9 10">
    <name type="scientific">Ignatzschineria indica</name>
    <dbReference type="NCBI Taxonomy" id="472583"/>
    <lineage>
        <taxon>Bacteria</taxon>
        <taxon>Pseudomonadati</taxon>
        <taxon>Pseudomonadota</taxon>
        <taxon>Gammaproteobacteria</taxon>
        <taxon>Cardiobacteriales</taxon>
        <taxon>Ignatzschineriaceae</taxon>
        <taxon>Ignatzschineria</taxon>
    </lineage>
</organism>
<comment type="pathway">
    <text evidence="5">Amino-acid biosynthesis; D-alanine biosynthesis; D-alanine from L-alanine: step 1/1.</text>
</comment>
<comment type="cofactor">
    <cofactor evidence="2 5 6">
        <name>pyridoxal 5'-phosphate</name>
        <dbReference type="ChEBI" id="CHEBI:597326"/>
    </cofactor>
</comment>
<dbReference type="Pfam" id="PF00842">
    <property type="entry name" value="Ala_racemase_C"/>
    <property type="match status" value="1"/>
</dbReference>
<dbReference type="PANTHER" id="PTHR30511">
    <property type="entry name" value="ALANINE RACEMASE"/>
    <property type="match status" value="1"/>
</dbReference>
<dbReference type="UniPathway" id="UPA00042">
    <property type="reaction ID" value="UER00497"/>
</dbReference>
<dbReference type="Gene3D" id="2.40.37.10">
    <property type="entry name" value="Lyase, Ornithine Decarboxylase, Chain A, domain 1"/>
    <property type="match status" value="1"/>
</dbReference>
<accession>A0A2U2AP99</accession>
<evidence type="ECO:0000256" key="5">
    <source>
        <dbReference type="HAMAP-Rule" id="MF_01201"/>
    </source>
</evidence>
<feature type="active site" description="Proton acceptor; specific for D-alanine" evidence="5">
    <location>
        <position position="34"/>
    </location>
</feature>
<dbReference type="InterPro" id="IPR029066">
    <property type="entry name" value="PLP-binding_barrel"/>
</dbReference>
<dbReference type="AlphaFoldDB" id="A0A2U2AP99"/>
<protein>
    <recommendedName>
        <fullName evidence="5">Alanine racemase</fullName>
        <ecNumber evidence="5">5.1.1.1</ecNumber>
    </recommendedName>
</protein>
<dbReference type="GO" id="GO:0008784">
    <property type="term" value="F:alanine racemase activity"/>
    <property type="evidence" value="ECO:0007669"/>
    <property type="project" value="UniProtKB-UniRule"/>
</dbReference>
<dbReference type="InterPro" id="IPR000821">
    <property type="entry name" value="Ala_racemase"/>
</dbReference>
<dbReference type="SUPFAM" id="SSF51419">
    <property type="entry name" value="PLP-binding barrel"/>
    <property type="match status" value="1"/>
</dbReference>
<evidence type="ECO:0000256" key="7">
    <source>
        <dbReference type="PIRSR" id="PIRSR600821-52"/>
    </source>
</evidence>
<evidence type="ECO:0000259" key="8">
    <source>
        <dbReference type="SMART" id="SM01005"/>
    </source>
</evidence>
<proteinExistence type="inferred from homology"/>